<dbReference type="Proteomes" id="UP000176965">
    <property type="component" value="Unassembled WGS sequence"/>
</dbReference>
<evidence type="ECO:0000313" key="3">
    <source>
        <dbReference type="Proteomes" id="UP000176965"/>
    </source>
</evidence>
<dbReference type="Gene3D" id="2.60.120.1140">
    <property type="entry name" value="Protein of unknown function DUF192"/>
    <property type="match status" value="1"/>
</dbReference>
<accession>A0A1G2PIF9</accession>
<comment type="caution">
    <text evidence="2">The sequence shown here is derived from an EMBL/GenBank/DDBJ whole genome shotgun (WGS) entry which is preliminary data.</text>
</comment>
<dbReference type="InterPro" id="IPR038695">
    <property type="entry name" value="Saro_0823-like_sf"/>
</dbReference>
<evidence type="ECO:0000313" key="2">
    <source>
        <dbReference type="EMBL" id="OHA47382.1"/>
    </source>
</evidence>
<gene>
    <name evidence="2" type="ORF">A2541_00865</name>
</gene>
<protein>
    <recommendedName>
        <fullName evidence="4">DUF192 domain-containing protein</fullName>
    </recommendedName>
</protein>
<reference evidence="2 3" key="1">
    <citation type="journal article" date="2016" name="Nat. Commun.">
        <title>Thousands of microbial genomes shed light on interconnected biogeochemical processes in an aquifer system.</title>
        <authorList>
            <person name="Anantharaman K."/>
            <person name="Brown C.T."/>
            <person name="Hug L.A."/>
            <person name="Sharon I."/>
            <person name="Castelle C.J."/>
            <person name="Probst A.J."/>
            <person name="Thomas B.C."/>
            <person name="Singh A."/>
            <person name="Wilkins M.J."/>
            <person name="Karaoz U."/>
            <person name="Brodie E.L."/>
            <person name="Williams K.H."/>
            <person name="Hubbard S.S."/>
            <person name="Banfield J.F."/>
        </authorList>
    </citation>
    <scope>NUCLEOTIDE SEQUENCE [LARGE SCALE GENOMIC DNA]</scope>
</reference>
<dbReference type="InterPro" id="IPR003795">
    <property type="entry name" value="DUF192"/>
</dbReference>
<dbReference type="AlphaFoldDB" id="A0A1G2PIF9"/>
<dbReference type="PANTHER" id="PTHR37953">
    <property type="entry name" value="UPF0127 PROTEIN MJ1496"/>
    <property type="match status" value="1"/>
</dbReference>
<organism evidence="2 3">
    <name type="scientific">Candidatus Taylorbacteria bacterium RIFOXYD2_FULL_36_9</name>
    <dbReference type="NCBI Taxonomy" id="1802338"/>
    <lineage>
        <taxon>Bacteria</taxon>
        <taxon>Candidatus Tayloriibacteriota</taxon>
    </lineage>
</organism>
<keyword evidence="1" id="KW-1133">Transmembrane helix</keyword>
<keyword evidence="1" id="KW-0472">Membrane</keyword>
<evidence type="ECO:0008006" key="4">
    <source>
        <dbReference type="Google" id="ProtNLM"/>
    </source>
</evidence>
<name>A0A1G2PIF9_9BACT</name>
<dbReference type="Pfam" id="PF02643">
    <property type="entry name" value="DUF192"/>
    <property type="match status" value="1"/>
</dbReference>
<sequence>MKKIFTIIVVILLFIVSGLIFWAGLSPNTFSKFFAKYPVVNKTVNQISVINQTNTSFKVLSSEPVSNSVGQVIIGENVWSVEIASNEQDRTLGLSGRKALFNKRGMLFVFDKLEAHSFWMKDMLLPLDIIFFDNNWKIVLIENNLQSNSFPKTFGDKVKSQYILEINASEALTYGLKVDDQAVFLNK</sequence>
<proteinExistence type="predicted"/>
<keyword evidence="1" id="KW-0812">Transmembrane</keyword>
<feature type="transmembrane region" description="Helical" evidence="1">
    <location>
        <begin position="7"/>
        <end position="25"/>
    </location>
</feature>
<dbReference type="EMBL" id="MHSQ01000014">
    <property type="protein sequence ID" value="OHA47382.1"/>
    <property type="molecule type" value="Genomic_DNA"/>
</dbReference>
<dbReference type="PANTHER" id="PTHR37953:SF1">
    <property type="entry name" value="UPF0127 PROTEIN MJ1496"/>
    <property type="match status" value="1"/>
</dbReference>
<evidence type="ECO:0000256" key="1">
    <source>
        <dbReference type="SAM" id="Phobius"/>
    </source>
</evidence>